<name>A0ABQ5YEI3_9NEIS</name>
<reference evidence="5" key="1">
    <citation type="journal article" date="2019" name="Int. J. Syst. Evol. Microbiol.">
        <title>The Global Catalogue of Microorganisms (GCM) 10K type strain sequencing project: providing services to taxonomists for standard genome sequencing and annotation.</title>
        <authorList>
            <consortium name="The Broad Institute Genomics Platform"/>
            <consortium name="The Broad Institute Genome Sequencing Center for Infectious Disease"/>
            <person name="Wu L."/>
            <person name="Ma J."/>
        </authorList>
    </citation>
    <scope>NUCLEOTIDE SEQUENCE [LARGE SCALE GENOMIC DNA]</scope>
    <source>
        <strain evidence="5">NBRC 110044</strain>
    </source>
</reference>
<organism evidence="4 5">
    <name type="scientific">Chitinimonas prasina</name>
    <dbReference type="NCBI Taxonomy" id="1434937"/>
    <lineage>
        <taxon>Bacteria</taxon>
        <taxon>Pseudomonadati</taxon>
        <taxon>Pseudomonadota</taxon>
        <taxon>Betaproteobacteria</taxon>
        <taxon>Neisseriales</taxon>
        <taxon>Chitinibacteraceae</taxon>
        <taxon>Chitinimonas</taxon>
    </lineage>
</organism>
<dbReference type="RefSeq" id="WP_284196490.1">
    <property type="nucleotide sequence ID" value="NZ_BSOG01000002.1"/>
</dbReference>
<feature type="DNA-binding region" description="H-T-H motif" evidence="2">
    <location>
        <begin position="24"/>
        <end position="43"/>
    </location>
</feature>
<proteinExistence type="predicted"/>
<dbReference type="InterPro" id="IPR001647">
    <property type="entry name" value="HTH_TetR"/>
</dbReference>
<dbReference type="SUPFAM" id="SSF46689">
    <property type="entry name" value="Homeodomain-like"/>
    <property type="match status" value="1"/>
</dbReference>
<dbReference type="InterPro" id="IPR050624">
    <property type="entry name" value="HTH-type_Tx_Regulator"/>
</dbReference>
<dbReference type="Gene3D" id="1.10.357.10">
    <property type="entry name" value="Tetracycline Repressor, domain 2"/>
    <property type="match status" value="1"/>
</dbReference>
<evidence type="ECO:0000256" key="2">
    <source>
        <dbReference type="PROSITE-ProRule" id="PRU00335"/>
    </source>
</evidence>
<evidence type="ECO:0000259" key="3">
    <source>
        <dbReference type="PROSITE" id="PS50977"/>
    </source>
</evidence>
<dbReference type="Pfam" id="PF13972">
    <property type="entry name" value="TetR"/>
    <property type="match status" value="1"/>
</dbReference>
<evidence type="ECO:0000313" key="4">
    <source>
        <dbReference type="EMBL" id="GLR13386.1"/>
    </source>
</evidence>
<dbReference type="EMBL" id="BSOG01000002">
    <property type="protein sequence ID" value="GLR13386.1"/>
    <property type="molecule type" value="Genomic_DNA"/>
</dbReference>
<dbReference type="Pfam" id="PF00440">
    <property type="entry name" value="TetR_N"/>
    <property type="match status" value="1"/>
</dbReference>
<dbReference type="PANTHER" id="PTHR43479">
    <property type="entry name" value="ACREF/ENVCD OPERON REPRESSOR-RELATED"/>
    <property type="match status" value="1"/>
</dbReference>
<dbReference type="Proteomes" id="UP001156706">
    <property type="component" value="Unassembled WGS sequence"/>
</dbReference>
<feature type="domain" description="HTH tetR-type" evidence="3">
    <location>
        <begin position="1"/>
        <end position="61"/>
    </location>
</feature>
<dbReference type="PRINTS" id="PR00455">
    <property type="entry name" value="HTHTETR"/>
</dbReference>
<accession>A0ABQ5YEI3</accession>
<keyword evidence="1 2" id="KW-0238">DNA-binding</keyword>
<protein>
    <submittedName>
        <fullName evidence="4">TetR family transcriptional regulator</fullName>
    </submittedName>
</protein>
<keyword evidence="5" id="KW-1185">Reference proteome</keyword>
<evidence type="ECO:0000256" key="1">
    <source>
        <dbReference type="ARBA" id="ARBA00023125"/>
    </source>
</evidence>
<sequence>MKTYDRIVQESLLLFNEHGERPITTNHIAAHLGISPGNLYYHFRNKEEIVYQIFQLYIDYMRKHLQVPEHRVLEPEDLGRYLDAAFAAMWQYRFMFYDLPGLLSRSPQLQTDYHSYVKNELAPILAKAFGEFAAIGFINIKPDEIMPLATNTWMVVKFWFAFQQTIHPDRPISEETGKQGARHVLALFKPYVQPSFMPVFEQIEARYKPA</sequence>
<dbReference type="InterPro" id="IPR025722">
    <property type="entry name" value="TetR"/>
</dbReference>
<dbReference type="PROSITE" id="PS50977">
    <property type="entry name" value="HTH_TETR_2"/>
    <property type="match status" value="1"/>
</dbReference>
<dbReference type="PANTHER" id="PTHR43479:SF12">
    <property type="entry name" value="TRANSCRIPTIONAL REGULATORY PROTEIN"/>
    <property type="match status" value="1"/>
</dbReference>
<comment type="caution">
    <text evidence="4">The sequence shown here is derived from an EMBL/GenBank/DDBJ whole genome shotgun (WGS) entry which is preliminary data.</text>
</comment>
<evidence type="ECO:0000313" key="5">
    <source>
        <dbReference type="Proteomes" id="UP001156706"/>
    </source>
</evidence>
<dbReference type="InterPro" id="IPR009057">
    <property type="entry name" value="Homeodomain-like_sf"/>
</dbReference>
<gene>
    <name evidence="4" type="ORF">GCM10007907_21760</name>
</gene>